<accession>A0A024H283</accession>
<reference evidence="3" key="1">
    <citation type="journal article" date="2014" name="Genome Announc.">
        <title>Genome Sequence of Arthrobacter siccitolerans 4J27, a Xeroprotectant-Producing Desiccation-Tolerant Microorganism.</title>
        <authorList>
            <person name="Manzanera M."/>
            <person name="Santa-Cruz-Calvo L."/>
            <person name="Vilchez J.I."/>
            <person name="Garcia-Fontana C."/>
            <person name="Silva-Castro G.A."/>
            <person name="Calvo C."/>
            <person name="Gonzalez-Lopez J."/>
        </authorList>
    </citation>
    <scope>NUCLEOTIDE SEQUENCE [LARGE SCALE GENOMIC DNA]</scope>
    <source>
        <strain evidence="3">4J27</strain>
    </source>
</reference>
<organism evidence="2 3">
    <name type="scientific">Pseudarthrobacter siccitolerans</name>
    <dbReference type="NCBI Taxonomy" id="861266"/>
    <lineage>
        <taxon>Bacteria</taxon>
        <taxon>Bacillati</taxon>
        <taxon>Actinomycetota</taxon>
        <taxon>Actinomycetes</taxon>
        <taxon>Micrococcales</taxon>
        <taxon>Micrococcaceae</taxon>
        <taxon>Pseudarthrobacter</taxon>
    </lineage>
</organism>
<evidence type="ECO:0000256" key="1">
    <source>
        <dbReference type="SAM" id="MobiDB-lite"/>
    </source>
</evidence>
<dbReference type="InterPro" id="IPR036890">
    <property type="entry name" value="HATPase_C_sf"/>
</dbReference>
<proteinExistence type="predicted"/>
<feature type="region of interest" description="Disordered" evidence="1">
    <location>
        <begin position="440"/>
        <end position="490"/>
    </location>
</feature>
<evidence type="ECO:0000313" key="3">
    <source>
        <dbReference type="Proteomes" id="UP000035722"/>
    </source>
</evidence>
<gene>
    <name evidence="2" type="ORF">ARTSIC4J27_1809</name>
</gene>
<name>A0A024H283_9MICC</name>
<dbReference type="STRING" id="861266.ARTSIC4J27_1809"/>
<dbReference type="Pfam" id="PF13589">
    <property type="entry name" value="HATPase_c_3"/>
    <property type="match status" value="1"/>
</dbReference>
<evidence type="ECO:0008006" key="4">
    <source>
        <dbReference type="Google" id="ProtNLM"/>
    </source>
</evidence>
<keyword evidence="3" id="KW-1185">Reference proteome</keyword>
<comment type="caution">
    <text evidence="2">The sequence shown here is derived from an EMBL/GenBank/DDBJ whole genome shotgun (WGS) entry which is preliminary data.</text>
</comment>
<dbReference type="AlphaFoldDB" id="A0A024H283"/>
<protein>
    <recommendedName>
        <fullName evidence="4">ATPase</fullName>
    </recommendedName>
</protein>
<sequence length="490" mass="54504">MLGNVDGTNYNWGGSVTTEQILPPDPHLMESMRAVGYTLQTAVADLIDNSISAGATNVDIFFGDQPEPYVALVDDGEGMTAEDAIKAMRLAGASPMKSRNPKDLGRFGLGLKTASLSQCRDLVVVSKRDGVLCGFEWNIDHMIEQQTWSLLVLAEEELRELPRFNELAELTSGTLVIWRNLDRLEATVGDLSSSFDAAMVDVKSHLALVFYRFLAGEHGQRFGISLNRAPVQGSDPFLESNKSTQLGPSESFSVGGERIEVQPYTLPHLNRMTTAEKKRAQIAGRVRDSQGFYIYRGKRLVIWGTWFRIAPKDDLGKLARVKVDIPNTLDHLWSLDIKKASAAPPPQIRDNLRRIAGRIVEPSKRVHLYRGRIVQEQSRTSPMWNVVDDRGTFRYEINRQHPALEMLADQMSPDDVTQMSVVLSLLESTFPVEDAYNRLGQDENHSPLQPSTPELEGLASGPLESTQSKGRTGCDAGCRSRRPPSTPCWR</sequence>
<dbReference type="Gene3D" id="3.30.565.10">
    <property type="entry name" value="Histidine kinase-like ATPase, C-terminal domain"/>
    <property type="match status" value="1"/>
</dbReference>
<dbReference type="Proteomes" id="UP000035722">
    <property type="component" value="Unassembled WGS sequence"/>
</dbReference>
<dbReference type="SUPFAM" id="SSF55874">
    <property type="entry name" value="ATPase domain of HSP90 chaperone/DNA topoisomerase II/histidine kinase"/>
    <property type="match status" value="1"/>
</dbReference>
<dbReference type="EMBL" id="CAQI01000040">
    <property type="protein sequence ID" value="CCQ45851.1"/>
    <property type="molecule type" value="Genomic_DNA"/>
</dbReference>
<evidence type="ECO:0000313" key="2">
    <source>
        <dbReference type="EMBL" id="CCQ45851.1"/>
    </source>
</evidence>